<evidence type="ECO:0000313" key="8">
    <source>
        <dbReference type="EMBL" id="KAF9462932.1"/>
    </source>
</evidence>
<evidence type="ECO:0000256" key="3">
    <source>
        <dbReference type="ARBA" id="ARBA00022723"/>
    </source>
</evidence>
<dbReference type="PANTHER" id="PTHR12992:SF24">
    <property type="entry name" value="PEROXISOMAL COENZYME A DIPHOSPHATASE NUDT7"/>
    <property type="match status" value="1"/>
</dbReference>
<evidence type="ECO:0000313" key="9">
    <source>
        <dbReference type="Proteomes" id="UP000807353"/>
    </source>
</evidence>
<keyword evidence="3" id="KW-0479">Metal-binding</keyword>
<evidence type="ECO:0000256" key="5">
    <source>
        <dbReference type="ARBA" id="ARBA00022842"/>
    </source>
</evidence>
<dbReference type="CDD" id="cd03426">
    <property type="entry name" value="NUDIX_CoAse_Nudt7"/>
    <property type="match status" value="1"/>
</dbReference>
<accession>A0A9P5Y3P9</accession>
<name>A0A9P5Y3P9_9AGAR</name>
<keyword evidence="4 8" id="KW-0378">Hydrolase</keyword>
<dbReference type="Proteomes" id="UP000807353">
    <property type="component" value="Unassembled WGS sequence"/>
</dbReference>
<comment type="caution">
    <text evidence="8">The sequence shown here is derived from an EMBL/GenBank/DDBJ whole genome shotgun (WGS) entry which is preliminary data.</text>
</comment>
<evidence type="ECO:0000256" key="4">
    <source>
        <dbReference type="ARBA" id="ARBA00022801"/>
    </source>
</evidence>
<proteinExistence type="predicted"/>
<keyword evidence="5" id="KW-0460">Magnesium</keyword>
<dbReference type="PANTHER" id="PTHR12992">
    <property type="entry name" value="NUDIX HYDROLASE"/>
    <property type="match status" value="1"/>
</dbReference>
<dbReference type="PROSITE" id="PS51462">
    <property type="entry name" value="NUDIX"/>
    <property type="match status" value="1"/>
</dbReference>
<dbReference type="Pfam" id="PF00293">
    <property type="entry name" value="NUDIX"/>
    <property type="match status" value="1"/>
</dbReference>
<protein>
    <submittedName>
        <fullName evidence="8">NUDIX hydrolase domain-like protein</fullName>
    </submittedName>
</protein>
<gene>
    <name evidence="8" type="ORF">BDZ94DRAFT_1322230</name>
</gene>
<dbReference type="OrthoDB" id="206213at2759"/>
<reference evidence="8" key="1">
    <citation type="submission" date="2020-11" db="EMBL/GenBank/DDBJ databases">
        <authorList>
            <consortium name="DOE Joint Genome Institute"/>
            <person name="Ahrendt S."/>
            <person name="Riley R."/>
            <person name="Andreopoulos W."/>
            <person name="Labutti K."/>
            <person name="Pangilinan J."/>
            <person name="Ruiz-Duenas F.J."/>
            <person name="Barrasa J.M."/>
            <person name="Sanchez-Garcia M."/>
            <person name="Camarero S."/>
            <person name="Miyauchi S."/>
            <person name="Serrano A."/>
            <person name="Linde D."/>
            <person name="Babiker R."/>
            <person name="Drula E."/>
            <person name="Ayuso-Fernandez I."/>
            <person name="Pacheco R."/>
            <person name="Padilla G."/>
            <person name="Ferreira P."/>
            <person name="Barriuso J."/>
            <person name="Kellner H."/>
            <person name="Castanera R."/>
            <person name="Alfaro M."/>
            <person name="Ramirez L."/>
            <person name="Pisabarro A.G."/>
            <person name="Kuo A."/>
            <person name="Tritt A."/>
            <person name="Lipzen A."/>
            <person name="He G."/>
            <person name="Yan M."/>
            <person name="Ng V."/>
            <person name="Cullen D."/>
            <person name="Martin F."/>
            <person name="Rosso M.-N."/>
            <person name="Henrissat B."/>
            <person name="Hibbett D."/>
            <person name="Martinez A.T."/>
            <person name="Grigoriev I.V."/>
        </authorList>
    </citation>
    <scope>NUCLEOTIDE SEQUENCE</scope>
    <source>
        <strain evidence="8">CBS 247.69</strain>
    </source>
</reference>
<dbReference type="InterPro" id="IPR015797">
    <property type="entry name" value="NUDIX_hydrolase-like_dom_sf"/>
</dbReference>
<keyword evidence="6" id="KW-0464">Manganese</keyword>
<sequence length="218" mass="24169">MFGELSVGNAAVLIPFCNIRGIPSILLEVRSRTLRTHSGELSFPGGRVDNTDTSFMETALRETHEEFGIRPERVEVLGELWPPELNLRGDMRVWPFVGFVRASLTKTKISEDDPLPSIDLVSLQAEISQREVAAAFHIPLSSLAAPSNKRTCLFRDERPYTVLDVTDLIVADNGDKLSVTVASDEKGDVCRGNKGRIEVWGLTGWYLSLLMKALEICP</sequence>
<evidence type="ECO:0000256" key="6">
    <source>
        <dbReference type="ARBA" id="ARBA00023211"/>
    </source>
</evidence>
<comment type="cofactor">
    <cofactor evidence="2">
        <name>Mg(2+)</name>
        <dbReference type="ChEBI" id="CHEBI:18420"/>
    </cofactor>
</comment>
<comment type="cofactor">
    <cofactor evidence="1">
        <name>Mn(2+)</name>
        <dbReference type="ChEBI" id="CHEBI:29035"/>
    </cofactor>
</comment>
<keyword evidence="9" id="KW-1185">Reference proteome</keyword>
<organism evidence="8 9">
    <name type="scientific">Collybia nuda</name>
    <dbReference type="NCBI Taxonomy" id="64659"/>
    <lineage>
        <taxon>Eukaryota</taxon>
        <taxon>Fungi</taxon>
        <taxon>Dikarya</taxon>
        <taxon>Basidiomycota</taxon>
        <taxon>Agaricomycotina</taxon>
        <taxon>Agaricomycetes</taxon>
        <taxon>Agaricomycetidae</taxon>
        <taxon>Agaricales</taxon>
        <taxon>Tricholomatineae</taxon>
        <taxon>Clitocybaceae</taxon>
        <taxon>Collybia</taxon>
    </lineage>
</organism>
<evidence type="ECO:0000256" key="2">
    <source>
        <dbReference type="ARBA" id="ARBA00001946"/>
    </source>
</evidence>
<dbReference type="EMBL" id="MU150267">
    <property type="protein sequence ID" value="KAF9462932.1"/>
    <property type="molecule type" value="Genomic_DNA"/>
</dbReference>
<dbReference type="Gene3D" id="3.90.79.10">
    <property type="entry name" value="Nucleoside Triphosphate Pyrophosphohydrolase"/>
    <property type="match status" value="1"/>
</dbReference>
<dbReference type="AlphaFoldDB" id="A0A9P5Y3P9"/>
<dbReference type="SUPFAM" id="SSF55811">
    <property type="entry name" value="Nudix"/>
    <property type="match status" value="1"/>
</dbReference>
<dbReference type="InterPro" id="IPR045121">
    <property type="entry name" value="CoAse"/>
</dbReference>
<dbReference type="GO" id="GO:0046872">
    <property type="term" value="F:metal ion binding"/>
    <property type="evidence" value="ECO:0007669"/>
    <property type="project" value="UniProtKB-KW"/>
</dbReference>
<dbReference type="GO" id="GO:0010945">
    <property type="term" value="F:coenzyme A diphosphatase activity"/>
    <property type="evidence" value="ECO:0007669"/>
    <property type="project" value="InterPro"/>
</dbReference>
<dbReference type="InterPro" id="IPR000086">
    <property type="entry name" value="NUDIX_hydrolase_dom"/>
</dbReference>
<evidence type="ECO:0000259" key="7">
    <source>
        <dbReference type="PROSITE" id="PS51462"/>
    </source>
</evidence>
<dbReference type="GO" id="GO:0015938">
    <property type="term" value="P:coenzyme A catabolic process"/>
    <property type="evidence" value="ECO:0007669"/>
    <property type="project" value="TreeGrafter"/>
</dbReference>
<evidence type="ECO:0000256" key="1">
    <source>
        <dbReference type="ARBA" id="ARBA00001936"/>
    </source>
</evidence>
<feature type="domain" description="Nudix hydrolase" evidence="7">
    <location>
        <begin position="7"/>
        <end position="160"/>
    </location>
</feature>